<keyword evidence="3" id="KW-1185">Reference proteome</keyword>
<comment type="caution">
    <text evidence="1">The sequence shown here is derived from an EMBL/GenBank/DDBJ whole genome shotgun (WGS) entry which is preliminary data.</text>
</comment>
<dbReference type="AlphaFoldDB" id="A0A9P1C562"/>
<accession>A0A9P1C562</accession>
<evidence type="ECO:0000313" key="1">
    <source>
        <dbReference type="EMBL" id="CAI3985299.1"/>
    </source>
</evidence>
<reference evidence="2" key="2">
    <citation type="submission" date="2024-04" db="EMBL/GenBank/DDBJ databases">
        <authorList>
            <person name="Chen Y."/>
            <person name="Shah S."/>
            <person name="Dougan E. K."/>
            <person name="Thang M."/>
            <person name="Chan C."/>
        </authorList>
    </citation>
    <scope>NUCLEOTIDE SEQUENCE [LARGE SCALE GENOMIC DNA]</scope>
</reference>
<dbReference type="EMBL" id="CAMXCT010000978">
    <property type="protein sequence ID" value="CAI3985299.1"/>
    <property type="molecule type" value="Genomic_DNA"/>
</dbReference>
<dbReference type="EMBL" id="CAMXCT030000978">
    <property type="protein sequence ID" value="CAL4772611.1"/>
    <property type="molecule type" value="Genomic_DNA"/>
</dbReference>
<dbReference type="Proteomes" id="UP001152797">
    <property type="component" value="Unassembled WGS sequence"/>
</dbReference>
<sequence length="263" mass="29414">MEMASELSQKSRKTIFGMIAVVKGLQRSMMRIFGNGLEIFVPQVLLKPGDDLSSARLEPSTVEERPLLTASPDEESLPFKSLWALAYNAHLRIYIEPECLHCQWNDLRNSFKRADFQPALLLGIVLTQMAHGPFGGGGHQWTRQQTAEIMSETMSDGDFQALKEAMLNDRYGDSGEIPETPQDIPELKSVASLPIFAKNKSWFQAVIALYRLALDWSLNGLILGRAADLTSGNDWEQDGQDVPVLENSVFSKLFIISHLCFPK</sequence>
<reference evidence="1" key="1">
    <citation type="submission" date="2022-10" db="EMBL/GenBank/DDBJ databases">
        <authorList>
            <person name="Chen Y."/>
            <person name="Dougan E. K."/>
            <person name="Chan C."/>
            <person name="Rhodes N."/>
            <person name="Thang M."/>
        </authorList>
    </citation>
    <scope>NUCLEOTIDE SEQUENCE</scope>
</reference>
<evidence type="ECO:0000313" key="2">
    <source>
        <dbReference type="EMBL" id="CAL1138674.1"/>
    </source>
</evidence>
<evidence type="ECO:0000313" key="3">
    <source>
        <dbReference type="Proteomes" id="UP001152797"/>
    </source>
</evidence>
<proteinExistence type="predicted"/>
<protein>
    <submittedName>
        <fullName evidence="1">Uncharacterized protein</fullName>
    </submittedName>
</protein>
<gene>
    <name evidence="1" type="ORF">C1SCF055_LOCUS12765</name>
</gene>
<name>A0A9P1C562_9DINO</name>
<dbReference type="EMBL" id="CAMXCT020000978">
    <property type="protein sequence ID" value="CAL1138674.1"/>
    <property type="molecule type" value="Genomic_DNA"/>
</dbReference>
<organism evidence="1">
    <name type="scientific">Cladocopium goreaui</name>
    <dbReference type="NCBI Taxonomy" id="2562237"/>
    <lineage>
        <taxon>Eukaryota</taxon>
        <taxon>Sar</taxon>
        <taxon>Alveolata</taxon>
        <taxon>Dinophyceae</taxon>
        <taxon>Suessiales</taxon>
        <taxon>Symbiodiniaceae</taxon>
        <taxon>Cladocopium</taxon>
    </lineage>
</organism>